<protein>
    <submittedName>
        <fullName evidence="3">Phosphatase PAP2 family protein</fullName>
    </submittedName>
</protein>
<keyword evidence="4" id="KW-1185">Reference proteome</keyword>
<feature type="transmembrane region" description="Helical" evidence="1">
    <location>
        <begin position="89"/>
        <end position="106"/>
    </location>
</feature>
<accession>A0ABV7AA80</accession>
<organism evidence="3 4">
    <name type="scientific">Virgibacillus sediminis</name>
    <dbReference type="NCBI Taxonomy" id="202260"/>
    <lineage>
        <taxon>Bacteria</taxon>
        <taxon>Bacillati</taxon>
        <taxon>Bacillota</taxon>
        <taxon>Bacilli</taxon>
        <taxon>Bacillales</taxon>
        <taxon>Bacillaceae</taxon>
        <taxon>Virgibacillus</taxon>
    </lineage>
</organism>
<dbReference type="SMART" id="SM00014">
    <property type="entry name" value="acidPPc"/>
    <property type="match status" value="1"/>
</dbReference>
<feature type="domain" description="Phosphatidic acid phosphatase type 2/haloperoxidase" evidence="2">
    <location>
        <begin position="89"/>
        <end position="201"/>
    </location>
</feature>
<dbReference type="InterPro" id="IPR000326">
    <property type="entry name" value="PAP2/HPO"/>
</dbReference>
<gene>
    <name evidence="3" type="ORF">ACFODW_16770</name>
</gene>
<feature type="transmembrane region" description="Helical" evidence="1">
    <location>
        <begin position="183"/>
        <end position="203"/>
    </location>
</feature>
<evidence type="ECO:0000259" key="2">
    <source>
        <dbReference type="SMART" id="SM00014"/>
    </source>
</evidence>
<comment type="caution">
    <text evidence="3">The sequence shown here is derived from an EMBL/GenBank/DDBJ whole genome shotgun (WGS) entry which is preliminary data.</text>
</comment>
<name>A0ABV7AA80_9BACI</name>
<dbReference type="InterPro" id="IPR036938">
    <property type="entry name" value="PAP2/HPO_sf"/>
</dbReference>
<dbReference type="PANTHER" id="PTHR14969:SF13">
    <property type="entry name" value="AT30094P"/>
    <property type="match status" value="1"/>
</dbReference>
<evidence type="ECO:0000256" key="1">
    <source>
        <dbReference type="SAM" id="Phobius"/>
    </source>
</evidence>
<dbReference type="SUPFAM" id="SSF48317">
    <property type="entry name" value="Acid phosphatase/Vanadium-dependent haloperoxidase"/>
    <property type="match status" value="1"/>
</dbReference>
<keyword evidence="1" id="KW-0812">Transmembrane</keyword>
<evidence type="ECO:0000313" key="3">
    <source>
        <dbReference type="EMBL" id="MFC2949977.1"/>
    </source>
</evidence>
<dbReference type="CDD" id="cd03392">
    <property type="entry name" value="PAP2_like_2"/>
    <property type="match status" value="1"/>
</dbReference>
<keyword evidence="1" id="KW-0472">Membrane</keyword>
<feature type="transmembrane region" description="Helical" evidence="1">
    <location>
        <begin position="126"/>
        <end position="146"/>
    </location>
</feature>
<sequence>MNIHKRNYIVLFLLVLLLFMTGVWIAKIMAGSVPYVDQWTRELVGMVDGTAVYTFFRWMTELGSGTFLTPFTIIMAAVIWLLYRRFLPAVIFAGGTLSAHWLNLMIKEIVNRQRPSLLPSAEAEGYSFPSGHAMIPMVCFGLLAYYLGKKMYSARTVFIMQLAFALLVFLIGISRYFLNVHYLTDVVAGFFVGYLWLLGWIALDRFLARRQKE</sequence>
<dbReference type="Pfam" id="PF01569">
    <property type="entry name" value="PAP2"/>
    <property type="match status" value="1"/>
</dbReference>
<dbReference type="Gene3D" id="1.20.144.10">
    <property type="entry name" value="Phosphatidic acid phosphatase type 2/haloperoxidase"/>
    <property type="match status" value="2"/>
</dbReference>
<keyword evidence="1" id="KW-1133">Transmembrane helix</keyword>
<reference evidence="4" key="1">
    <citation type="journal article" date="2019" name="Int. J. Syst. Evol. Microbiol.">
        <title>The Global Catalogue of Microorganisms (GCM) 10K type strain sequencing project: providing services to taxonomists for standard genome sequencing and annotation.</title>
        <authorList>
            <consortium name="The Broad Institute Genomics Platform"/>
            <consortium name="The Broad Institute Genome Sequencing Center for Infectious Disease"/>
            <person name="Wu L."/>
            <person name="Ma J."/>
        </authorList>
    </citation>
    <scope>NUCLEOTIDE SEQUENCE [LARGE SCALE GENOMIC DNA]</scope>
    <source>
        <strain evidence="4">KCTC 13193</strain>
    </source>
</reference>
<proteinExistence type="predicted"/>
<dbReference type="PANTHER" id="PTHR14969">
    <property type="entry name" value="SPHINGOSINE-1-PHOSPHATE PHOSPHOHYDROLASE"/>
    <property type="match status" value="1"/>
</dbReference>
<dbReference type="RefSeq" id="WP_390307937.1">
    <property type="nucleotide sequence ID" value="NZ_JBHRRZ010000039.1"/>
</dbReference>
<dbReference type="EMBL" id="JBHRRZ010000039">
    <property type="protein sequence ID" value="MFC2949977.1"/>
    <property type="molecule type" value="Genomic_DNA"/>
</dbReference>
<feature type="transmembrane region" description="Helical" evidence="1">
    <location>
        <begin position="158"/>
        <end position="177"/>
    </location>
</feature>
<feature type="transmembrane region" description="Helical" evidence="1">
    <location>
        <begin position="62"/>
        <end position="82"/>
    </location>
</feature>
<dbReference type="Proteomes" id="UP001595387">
    <property type="component" value="Unassembled WGS sequence"/>
</dbReference>
<evidence type="ECO:0000313" key="4">
    <source>
        <dbReference type="Proteomes" id="UP001595387"/>
    </source>
</evidence>